<organism evidence="1 2">
    <name type="scientific">Deinococcus hohokamensis</name>
    <dbReference type="NCBI Taxonomy" id="309883"/>
    <lineage>
        <taxon>Bacteria</taxon>
        <taxon>Thermotogati</taxon>
        <taxon>Deinococcota</taxon>
        <taxon>Deinococci</taxon>
        <taxon>Deinococcales</taxon>
        <taxon>Deinococcaceae</taxon>
        <taxon>Deinococcus</taxon>
    </lineage>
</organism>
<sequence length="178" mass="21079">MKQPKRPVKAKIMDLLRFFDEELCSMLPREMIYGIRLFEEGHRLAFFSRVQRSHPQLLKSLQNMAWDLLIARRIEVHQGVGALDGRYYLQYLLTFARDLIYLMDAYSLKGTLLLPDGQAMPLPAADLQAVFEHQGFSYREVKPYFDRSDRQRRIDQHVECRPDLDVLIKLHETRLKEL</sequence>
<protein>
    <submittedName>
        <fullName evidence="1">Uncharacterized protein</fullName>
    </submittedName>
</protein>
<accession>A0ABV9I6T6</accession>
<dbReference type="Proteomes" id="UP001595952">
    <property type="component" value="Unassembled WGS sequence"/>
</dbReference>
<evidence type="ECO:0000313" key="2">
    <source>
        <dbReference type="Proteomes" id="UP001595952"/>
    </source>
</evidence>
<keyword evidence="2" id="KW-1185">Reference proteome</keyword>
<evidence type="ECO:0000313" key="1">
    <source>
        <dbReference type="EMBL" id="MFC4637950.1"/>
    </source>
</evidence>
<comment type="caution">
    <text evidence="1">The sequence shown here is derived from an EMBL/GenBank/DDBJ whole genome shotgun (WGS) entry which is preliminary data.</text>
</comment>
<proteinExistence type="predicted"/>
<dbReference type="EMBL" id="JBHSEI010000002">
    <property type="protein sequence ID" value="MFC4637950.1"/>
    <property type="molecule type" value="Genomic_DNA"/>
</dbReference>
<name>A0ABV9I6T6_9DEIO</name>
<reference evidence="2" key="1">
    <citation type="journal article" date="2019" name="Int. J. Syst. Evol. Microbiol.">
        <title>The Global Catalogue of Microorganisms (GCM) 10K type strain sequencing project: providing services to taxonomists for standard genome sequencing and annotation.</title>
        <authorList>
            <consortium name="The Broad Institute Genomics Platform"/>
            <consortium name="The Broad Institute Genome Sequencing Center for Infectious Disease"/>
            <person name="Wu L."/>
            <person name="Ma J."/>
        </authorList>
    </citation>
    <scope>NUCLEOTIDE SEQUENCE [LARGE SCALE GENOMIC DNA]</scope>
    <source>
        <strain evidence="2">CCUG 55995</strain>
    </source>
</reference>
<gene>
    <name evidence="1" type="ORF">ACFO0D_06320</name>
</gene>
<dbReference type="RefSeq" id="WP_380060972.1">
    <property type="nucleotide sequence ID" value="NZ_JBHSEI010000002.1"/>
</dbReference>